<name>A0A930VMV7_9ACTN</name>
<feature type="transmembrane region" description="Helical" evidence="2">
    <location>
        <begin position="235"/>
        <end position="255"/>
    </location>
</feature>
<keyword evidence="2" id="KW-1133">Transmembrane helix</keyword>
<feature type="transmembrane region" description="Helical" evidence="2">
    <location>
        <begin position="157"/>
        <end position="180"/>
    </location>
</feature>
<feature type="transmembrane region" description="Helical" evidence="2">
    <location>
        <begin position="359"/>
        <end position="380"/>
    </location>
</feature>
<feature type="domain" description="DUF2157" evidence="3">
    <location>
        <begin position="34"/>
        <end position="175"/>
    </location>
</feature>
<keyword evidence="2" id="KW-0472">Membrane</keyword>
<comment type="caution">
    <text evidence="4">The sequence shown here is derived from an EMBL/GenBank/DDBJ whole genome shotgun (WGS) entry which is preliminary data.</text>
</comment>
<keyword evidence="5" id="KW-1185">Reference proteome</keyword>
<organism evidence="4 5">
    <name type="scientific">Nocardioides agariphilus</name>
    <dbReference type="NCBI Taxonomy" id="433664"/>
    <lineage>
        <taxon>Bacteria</taxon>
        <taxon>Bacillati</taxon>
        <taxon>Actinomycetota</taxon>
        <taxon>Actinomycetes</taxon>
        <taxon>Propionibacteriales</taxon>
        <taxon>Nocardioidaceae</taxon>
        <taxon>Nocardioides</taxon>
    </lineage>
</organism>
<dbReference type="RefSeq" id="WP_194697832.1">
    <property type="nucleotide sequence ID" value="NZ_JADKPO010000030.1"/>
</dbReference>
<feature type="transmembrane region" description="Helical" evidence="2">
    <location>
        <begin position="261"/>
        <end position="284"/>
    </location>
</feature>
<evidence type="ECO:0000259" key="3">
    <source>
        <dbReference type="Pfam" id="PF09925"/>
    </source>
</evidence>
<protein>
    <submittedName>
        <fullName evidence="4">DUF2157 domain-containing protein</fullName>
    </submittedName>
</protein>
<evidence type="ECO:0000256" key="2">
    <source>
        <dbReference type="SAM" id="Phobius"/>
    </source>
</evidence>
<feature type="transmembrane region" description="Helical" evidence="2">
    <location>
        <begin position="200"/>
        <end position="223"/>
    </location>
</feature>
<feature type="transmembrane region" description="Helical" evidence="2">
    <location>
        <begin position="94"/>
        <end position="113"/>
    </location>
</feature>
<accession>A0A930VMV7</accession>
<feature type="transmembrane region" description="Helical" evidence="2">
    <location>
        <begin position="59"/>
        <end position="82"/>
    </location>
</feature>
<dbReference type="Pfam" id="PF09925">
    <property type="entry name" value="DUF2157"/>
    <property type="match status" value="1"/>
</dbReference>
<sequence length="423" mass="44145">MSTAVTTEPPPAAPPRTRPATPAQLDWLAAELPHWRAAGLLDDQTATRILAGYHPSRRFSLASLLLVLGACFVGVGIIWLVASNLDQLPPLTRFIVVSAFWLALLAGGEALAGRREHGGPIPSPVVGAVRIMAALAFGAVVMQAAQSLQVPAYEPQLLAWWGLGALVHAYAVRAAGPLVIGLLSLASWLVWQVSWDSPDALTVLLVLFSAGGVAASVAAVHATRLGTSFRGFSGAWREIGALLSLGALFVAALPFVTADDFSWSTTVVAVLVAAGLAMVASTAFATDNARLEPALALVVAVVGVLLVLWEFGSDLGADFDTGNQVGLEGWAHAAFGVVAYVAAAGWFAVLGVLRDSRRLTFLATAALVVFTTTQAFSVFAAIIQGAWLFLLLGLVFAGTGWLADRARRQLARSLADDAQGAVR</sequence>
<dbReference type="Proteomes" id="UP000660668">
    <property type="component" value="Unassembled WGS sequence"/>
</dbReference>
<proteinExistence type="predicted"/>
<keyword evidence="2" id="KW-0812">Transmembrane</keyword>
<feature type="region of interest" description="Disordered" evidence="1">
    <location>
        <begin position="1"/>
        <end position="20"/>
    </location>
</feature>
<feature type="transmembrane region" description="Helical" evidence="2">
    <location>
        <begin position="329"/>
        <end position="352"/>
    </location>
</feature>
<dbReference type="InterPro" id="IPR018677">
    <property type="entry name" value="DUF2157"/>
</dbReference>
<evidence type="ECO:0000256" key="1">
    <source>
        <dbReference type="SAM" id="MobiDB-lite"/>
    </source>
</evidence>
<dbReference type="EMBL" id="JADKPO010000030">
    <property type="protein sequence ID" value="MBF4769683.1"/>
    <property type="molecule type" value="Genomic_DNA"/>
</dbReference>
<reference evidence="4" key="1">
    <citation type="submission" date="2020-11" db="EMBL/GenBank/DDBJ databases">
        <title>Nocardioides cynanchi sp. nov., isolated from soil of rhizosphere of Cynanchum wilfordii.</title>
        <authorList>
            <person name="Lee J.-S."/>
            <person name="Suh M.K."/>
            <person name="Kim J.-S."/>
        </authorList>
    </citation>
    <scope>NUCLEOTIDE SEQUENCE</scope>
    <source>
        <strain evidence="4">KCTC 19276</strain>
    </source>
</reference>
<dbReference type="AlphaFoldDB" id="A0A930VMV7"/>
<evidence type="ECO:0000313" key="5">
    <source>
        <dbReference type="Proteomes" id="UP000660668"/>
    </source>
</evidence>
<feature type="transmembrane region" description="Helical" evidence="2">
    <location>
        <begin position="291"/>
        <end position="309"/>
    </location>
</feature>
<feature type="transmembrane region" description="Helical" evidence="2">
    <location>
        <begin position="386"/>
        <end position="403"/>
    </location>
</feature>
<gene>
    <name evidence="4" type="ORF">ISU10_18090</name>
</gene>
<feature type="compositionally biased region" description="Pro residues" evidence="1">
    <location>
        <begin position="8"/>
        <end position="17"/>
    </location>
</feature>
<evidence type="ECO:0000313" key="4">
    <source>
        <dbReference type="EMBL" id="MBF4769683.1"/>
    </source>
</evidence>